<dbReference type="EMBL" id="JAFBFC010000008">
    <property type="protein sequence ID" value="MBM7704711.1"/>
    <property type="molecule type" value="Genomic_DNA"/>
</dbReference>
<evidence type="ECO:0000313" key="2">
    <source>
        <dbReference type="Proteomes" id="UP000809829"/>
    </source>
</evidence>
<dbReference type="RefSeq" id="WP_205188711.1">
    <property type="nucleotide sequence ID" value="NZ_JAFBFC010000008.1"/>
</dbReference>
<sequence>MKKKGKIPLIWWAICIALMPMMFFGKTTALFTDEVVVNNNIFSTATLSIEVTPKPIFNVSDIVPGDVIERTVTVENSGTVSFLYDITNTPSVSSLLWTDVTNGLQLEVKQGTTILYNGPISGLNGGFSPIQLNSAQTEVLTLTVTLPQSADNTFQNLTETVTFNFDAVQLTGANR</sequence>
<accession>A0ABS2QYZ0</accession>
<dbReference type="Pfam" id="PF12389">
    <property type="entry name" value="Peptidase_M73"/>
    <property type="match status" value="1"/>
</dbReference>
<protein>
    <submittedName>
        <fullName evidence="1">Uncharacterized protein</fullName>
    </submittedName>
</protein>
<proteinExistence type="predicted"/>
<keyword evidence="2" id="KW-1185">Reference proteome</keyword>
<reference evidence="1 2" key="1">
    <citation type="submission" date="2021-01" db="EMBL/GenBank/DDBJ databases">
        <title>Genomic Encyclopedia of Type Strains, Phase IV (KMG-IV): sequencing the most valuable type-strain genomes for metagenomic binning, comparative biology and taxonomic classification.</title>
        <authorList>
            <person name="Goeker M."/>
        </authorList>
    </citation>
    <scope>NUCLEOTIDE SEQUENCE [LARGE SCALE GENOMIC DNA]</scope>
    <source>
        <strain evidence="1 2">DSM 104297</strain>
    </source>
</reference>
<evidence type="ECO:0000313" key="1">
    <source>
        <dbReference type="EMBL" id="MBM7704711.1"/>
    </source>
</evidence>
<organism evidence="1 2">
    <name type="scientific">Priestia iocasae</name>
    <dbReference type="NCBI Taxonomy" id="2291674"/>
    <lineage>
        <taxon>Bacteria</taxon>
        <taxon>Bacillati</taxon>
        <taxon>Bacillota</taxon>
        <taxon>Bacilli</taxon>
        <taxon>Bacillales</taxon>
        <taxon>Bacillaceae</taxon>
        <taxon>Priestia</taxon>
    </lineage>
</organism>
<name>A0ABS2QYZ0_9BACI</name>
<dbReference type="InterPro" id="IPR022121">
    <property type="entry name" value="Peptidase_M73_camelysin"/>
</dbReference>
<gene>
    <name evidence="1" type="ORF">JOC83_003570</name>
</gene>
<comment type="caution">
    <text evidence="1">The sequence shown here is derived from an EMBL/GenBank/DDBJ whole genome shotgun (WGS) entry which is preliminary data.</text>
</comment>
<dbReference type="Proteomes" id="UP000809829">
    <property type="component" value="Unassembled WGS sequence"/>
</dbReference>